<dbReference type="Gene3D" id="3.30.300.30">
    <property type="match status" value="1"/>
</dbReference>
<dbReference type="Gene3D" id="3.40.50.980">
    <property type="match status" value="2"/>
</dbReference>
<dbReference type="PROSITE" id="PS50075">
    <property type="entry name" value="CARRIER"/>
    <property type="match status" value="1"/>
</dbReference>
<dbReference type="PANTHER" id="PTHR44845">
    <property type="entry name" value="CARRIER DOMAIN-CONTAINING PROTEIN"/>
    <property type="match status" value="1"/>
</dbReference>
<dbReference type="Pfam" id="PF00501">
    <property type="entry name" value="AMP-binding"/>
    <property type="match status" value="1"/>
</dbReference>
<dbReference type="InterPro" id="IPR020806">
    <property type="entry name" value="PKS_PP-bd"/>
</dbReference>
<dbReference type="OrthoDB" id="4317020at2"/>
<dbReference type="FunFam" id="3.40.50.12780:FF:000012">
    <property type="entry name" value="Non-ribosomal peptide synthetase"/>
    <property type="match status" value="1"/>
</dbReference>
<dbReference type="GO" id="GO:0031177">
    <property type="term" value="F:phosphopantetheine binding"/>
    <property type="evidence" value="ECO:0007669"/>
    <property type="project" value="InterPro"/>
</dbReference>
<dbReference type="AlphaFoldDB" id="A0A562TSA2"/>
<dbReference type="Pfam" id="PF13193">
    <property type="entry name" value="AMP-binding_C"/>
    <property type="match status" value="1"/>
</dbReference>
<dbReference type="GO" id="GO:0044550">
    <property type="term" value="P:secondary metabolite biosynthetic process"/>
    <property type="evidence" value="ECO:0007669"/>
    <property type="project" value="UniProtKB-ARBA"/>
</dbReference>
<dbReference type="NCBIfam" id="TIGR01733">
    <property type="entry name" value="AA-adenyl-dom"/>
    <property type="match status" value="1"/>
</dbReference>
<proteinExistence type="predicted"/>
<feature type="domain" description="Carrier" evidence="3">
    <location>
        <begin position="532"/>
        <end position="607"/>
    </location>
</feature>
<dbReference type="PANTHER" id="PTHR44845:SF6">
    <property type="entry name" value="BETA-ALANINE-ACTIVATING ENZYME"/>
    <property type="match status" value="1"/>
</dbReference>
<dbReference type="SUPFAM" id="SSF47336">
    <property type="entry name" value="ACP-like"/>
    <property type="match status" value="1"/>
</dbReference>
<evidence type="ECO:0000256" key="2">
    <source>
        <dbReference type="ARBA" id="ARBA00022553"/>
    </source>
</evidence>
<dbReference type="Gene3D" id="1.10.1200.10">
    <property type="entry name" value="ACP-like"/>
    <property type="match status" value="1"/>
</dbReference>
<gene>
    <name evidence="4" type="ORF">JN11_04077</name>
</gene>
<dbReference type="InterPro" id="IPR045851">
    <property type="entry name" value="AMP-bd_C_sf"/>
</dbReference>
<keyword evidence="5" id="KW-1185">Reference proteome</keyword>
<dbReference type="FunFam" id="3.30.300.30:FF:000010">
    <property type="entry name" value="Enterobactin synthetase component F"/>
    <property type="match status" value="1"/>
</dbReference>
<accession>A0A562TSA2</accession>
<dbReference type="Proteomes" id="UP000317010">
    <property type="component" value="Unassembled WGS sequence"/>
</dbReference>
<protein>
    <submittedName>
        <fullName evidence="4">Amino acid adenylation domain-containing protein</fullName>
    </submittedName>
</protein>
<evidence type="ECO:0000313" key="5">
    <source>
        <dbReference type="Proteomes" id="UP000317010"/>
    </source>
</evidence>
<dbReference type="Gene3D" id="3.40.50.1820">
    <property type="entry name" value="alpha/beta hydrolase"/>
    <property type="match status" value="1"/>
</dbReference>
<evidence type="ECO:0000313" key="4">
    <source>
        <dbReference type="EMBL" id="TWI96343.1"/>
    </source>
</evidence>
<dbReference type="InterPro" id="IPR000873">
    <property type="entry name" value="AMP-dep_synth/lig_dom"/>
</dbReference>
<dbReference type="FunFam" id="3.40.50.980:FF:000001">
    <property type="entry name" value="Non-ribosomal peptide synthetase"/>
    <property type="match status" value="1"/>
</dbReference>
<dbReference type="InterPro" id="IPR001031">
    <property type="entry name" value="Thioesterase"/>
</dbReference>
<dbReference type="SMART" id="SM00823">
    <property type="entry name" value="PKS_PP"/>
    <property type="match status" value="1"/>
</dbReference>
<dbReference type="InterPro" id="IPR025110">
    <property type="entry name" value="AMP-bd_C"/>
</dbReference>
<dbReference type="Gene3D" id="2.30.38.10">
    <property type="entry name" value="Luciferase, Domain 3"/>
    <property type="match status" value="1"/>
</dbReference>
<evidence type="ECO:0000256" key="1">
    <source>
        <dbReference type="ARBA" id="ARBA00022450"/>
    </source>
</evidence>
<dbReference type="PROSITE" id="PS00455">
    <property type="entry name" value="AMP_BINDING"/>
    <property type="match status" value="1"/>
</dbReference>
<dbReference type="SUPFAM" id="SSF56801">
    <property type="entry name" value="Acetyl-CoA synthetase-like"/>
    <property type="match status" value="1"/>
</dbReference>
<dbReference type="Pfam" id="PF00550">
    <property type="entry name" value="PP-binding"/>
    <property type="match status" value="1"/>
</dbReference>
<dbReference type="InterPro" id="IPR036736">
    <property type="entry name" value="ACP-like_sf"/>
</dbReference>
<dbReference type="GO" id="GO:0043041">
    <property type="term" value="P:amino acid activation for nonribosomal peptide biosynthetic process"/>
    <property type="evidence" value="ECO:0007669"/>
    <property type="project" value="UniProtKB-ARBA"/>
</dbReference>
<evidence type="ECO:0000259" key="3">
    <source>
        <dbReference type="PROSITE" id="PS50075"/>
    </source>
</evidence>
<dbReference type="InterPro" id="IPR020845">
    <property type="entry name" value="AMP-binding_CS"/>
</dbReference>
<comment type="caution">
    <text evidence="4">The sequence shown here is derived from an EMBL/GenBank/DDBJ whole genome shotgun (WGS) entry which is preliminary data.</text>
</comment>
<sequence>MSTEVHINNKNSYNDTFAAYPKERALPYFLNKCALLYPDKIALQFHGRSLTYKVVYENSNKLASLLINNGIKVGDIVALALDRSPEMVISLLAILKAGAAYVPLDPEYPKDRIEFMLDDSSAKILLTSKKYHKHFQSEATEILIEDALEKIKTYSPDEPQISVSGENLAYILYTSGSTGKPKGVQIRHFNLVNFLLSMQKEPGITAEDKLLAVTTISFDIAGLELYLPLITGAQLILTNSDTAKDGRLLFDLVREEQITFMQATPYTWRMMLEAGWEDYLPIKILCGGEAMPKDLVNKLIHRTSALWNMYGPTETTIWSALKLITDDEYITIGKPIDNTQVYILDEALNNLTDGSIGEIFIAGEGVAKGYLNRDDLTKERFINDPFGEIPEAKMYRTGDLGKIRENGDIQCLGRIDHQVKVRGYRVELEEIEHALIKQNGIKEAVVIAREDTPGDPRLVGYVVLIDKENQTELKRSITEWQQGLLSVLPEYMVPDDFVLMEAIPITPNGKIDRKALPKPDYNIITRQGEYVAPRTDIEMQVAEVWQELMGREKISIFDNFFEIGGRSLVAVQIMARIEKLTGKRLPLATLFEHSTIEKLSLRLNVDAKSITWESLVPIKPKGSKMPLYIVHGAGLNVLLFNALAMNMDEEQPVYGLQAKGLNGIDEPLDVMEEIAANYNAEIIAQNPDGPYALAGYSLGGTIAYEMARQLMEMGKEVKMLALFDTYAKQTDIYDPFLKRILNRIWLFIMKLLYSFVLFVEDPKRTIEYKSLIIKRKIIRLYWRLFKGKEEKQEGFFAYDNEIDEASAKAKRNYFQKPINITVDLFKAKKKTFYMADFKYLGWRKFAMKGVNVHEIPGEHNTIFAPPNDKEFAVVLQQCLDRVAQTK</sequence>
<name>A0A562TSA2_9SPHI</name>
<organism evidence="4 5">
    <name type="scientific">Mucilaginibacter frigoritolerans</name>
    <dbReference type="NCBI Taxonomy" id="652788"/>
    <lineage>
        <taxon>Bacteria</taxon>
        <taxon>Pseudomonadati</taxon>
        <taxon>Bacteroidota</taxon>
        <taxon>Sphingobacteriia</taxon>
        <taxon>Sphingobacteriales</taxon>
        <taxon>Sphingobacteriaceae</taxon>
        <taxon>Mucilaginibacter</taxon>
    </lineage>
</organism>
<keyword evidence="2" id="KW-0597">Phosphoprotein</keyword>
<dbReference type="InterPro" id="IPR009081">
    <property type="entry name" value="PP-bd_ACP"/>
</dbReference>
<dbReference type="CDD" id="cd12116">
    <property type="entry name" value="A_NRPS_Ta1_like"/>
    <property type="match status" value="1"/>
</dbReference>
<keyword evidence="1" id="KW-0596">Phosphopantetheine</keyword>
<dbReference type="SUPFAM" id="SSF53474">
    <property type="entry name" value="alpha/beta-Hydrolases"/>
    <property type="match status" value="1"/>
</dbReference>
<dbReference type="InterPro" id="IPR029058">
    <property type="entry name" value="AB_hydrolase_fold"/>
</dbReference>
<reference evidence="4 5" key="1">
    <citation type="submission" date="2019-07" db="EMBL/GenBank/DDBJ databases">
        <title>Genomic Encyclopedia of Archaeal and Bacterial Type Strains, Phase II (KMG-II): from individual species to whole genera.</title>
        <authorList>
            <person name="Goeker M."/>
        </authorList>
    </citation>
    <scope>NUCLEOTIDE SEQUENCE [LARGE SCALE GENOMIC DNA]</scope>
    <source>
        <strain evidence="4 5">ATCC BAA-1854</strain>
    </source>
</reference>
<dbReference type="PRINTS" id="PR00154">
    <property type="entry name" value="AMPBINDING"/>
</dbReference>
<dbReference type="RefSeq" id="WP_144915454.1">
    <property type="nucleotide sequence ID" value="NZ_VLLI01000013.1"/>
</dbReference>
<dbReference type="InterPro" id="IPR020459">
    <property type="entry name" value="AMP-binding"/>
</dbReference>
<dbReference type="Pfam" id="PF00975">
    <property type="entry name" value="Thioesterase"/>
    <property type="match status" value="1"/>
</dbReference>
<dbReference type="InterPro" id="IPR010071">
    <property type="entry name" value="AA_adenyl_dom"/>
</dbReference>
<dbReference type="EMBL" id="VLLI01000013">
    <property type="protein sequence ID" value="TWI96343.1"/>
    <property type="molecule type" value="Genomic_DNA"/>
</dbReference>